<evidence type="ECO:0000259" key="5">
    <source>
        <dbReference type="PROSITE" id="PS50975"/>
    </source>
</evidence>
<proteinExistence type="inferred from homology"/>
<keyword evidence="3" id="KW-0067">ATP-binding</keyword>
<evidence type="ECO:0000256" key="2">
    <source>
        <dbReference type="ARBA" id="ARBA00022598"/>
    </source>
</evidence>
<dbReference type="Pfam" id="PF07478">
    <property type="entry name" value="Dala_Dala_lig_C"/>
    <property type="match status" value="1"/>
</dbReference>
<evidence type="ECO:0000256" key="3">
    <source>
        <dbReference type="PROSITE-ProRule" id="PRU00409"/>
    </source>
</evidence>
<feature type="domain" description="ATP-grasp" evidence="5">
    <location>
        <begin position="148"/>
        <end position="361"/>
    </location>
</feature>
<name>A0AAD6CMJ0_9EURO</name>
<reference evidence="6 7" key="1">
    <citation type="journal article" date="2023" name="IMA Fungus">
        <title>Comparative genomic study of the Penicillium genus elucidates a diverse pangenome and 15 lateral gene transfer events.</title>
        <authorList>
            <person name="Petersen C."/>
            <person name="Sorensen T."/>
            <person name="Nielsen M.R."/>
            <person name="Sondergaard T.E."/>
            <person name="Sorensen J.L."/>
            <person name="Fitzpatrick D.A."/>
            <person name="Frisvad J.C."/>
            <person name="Nielsen K.L."/>
        </authorList>
    </citation>
    <scope>NUCLEOTIDE SEQUENCE [LARGE SCALE GENOMIC DNA]</scope>
    <source>
        <strain evidence="6 7">IBT 35679</strain>
    </source>
</reference>
<feature type="compositionally biased region" description="Polar residues" evidence="4">
    <location>
        <begin position="146"/>
        <end position="158"/>
    </location>
</feature>
<sequence length="393" mass="42493">MEADSIYTSHFIPKIGIGAPRKTSYRDSGADIAYSLKCGGTTMLTPVASPDPANQDHWCFPDNEEGIISAIQKGATHLWANTVLFAEHPLQTSSKMKPFESSIKVVGQPPLCADRFDDKSFTNDLLRQRGGLTLPRSWTVDDPRVSTDTSNGSTGLAQAQPSVQKALDEVLSLIKEDDYPIVAKPVRGRGSHGVKICETATELAEHVAHLFDESPRVLLEEYLTGEEGTITIMPPSKEPIPGFESSDRQSSHWALPPVTRFNHVDGIAPYSGKIAVTVNSRAVTAAEMNADPAYADIMKECETVAGLLGTTAPLRIDIRRFTAGSKFALFDINMKPNITGPGRPGRDDQMSLMGLAAESMGVDYPTFLQFVLGSAQGLGQLRHYSSTLGNSAE</sequence>
<dbReference type="PANTHER" id="PTHR23132:SF23">
    <property type="entry name" value="D-ALANINE--D-ALANINE LIGASE B"/>
    <property type="match status" value="1"/>
</dbReference>
<keyword evidence="2" id="KW-0436">Ligase</keyword>
<feature type="region of interest" description="Disordered" evidence="4">
    <location>
        <begin position="139"/>
        <end position="158"/>
    </location>
</feature>
<keyword evidence="3" id="KW-0547">Nucleotide-binding</keyword>
<keyword evidence="7" id="KW-1185">Reference proteome</keyword>
<dbReference type="EMBL" id="JAQIZZ010000008">
    <property type="protein sequence ID" value="KAJ5526254.1"/>
    <property type="molecule type" value="Genomic_DNA"/>
</dbReference>
<dbReference type="GO" id="GO:0005524">
    <property type="term" value="F:ATP binding"/>
    <property type="evidence" value="ECO:0007669"/>
    <property type="project" value="UniProtKB-UniRule"/>
</dbReference>
<evidence type="ECO:0000256" key="4">
    <source>
        <dbReference type="SAM" id="MobiDB-lite"/>
    </source>
</evidence>
<evidence type="ECO:0000313" key="6">
    <source>
        <dbReference type="EMBL" id="KAJ5526254.1"/>
    </source>
</evidence>
<comment type="caution">
    <text evidence="6">The sequence shown here is derived from an EMBL/GenBank/DDBJ whole genome shotgun (WGS) entry which is preliminary data.</text>
</comment>
<dbReference type="GO" id="GO:0008716">
    <property type="term" value="F:D-alanine-D-alanine ligase activity"/>
    <property type="evidence" value="ECO:0007669"/>
    <property type="project" value="InterPro"/>
</dbReference>
<dbReference type="PROSITE" id="PS50975">
    <property type="entry name" value="ATP_GRASP"/>
    <property type="match status" value="1"/>
</dbReference>
<evidence type="ECO:0000313" key="7">
    <source>
        <dbReference type="Proteomes" id="UP001220324"/>
    </source>
</evidence>
<dbReference type="InterPro" id="IPR013815">
    <property type="entry name" value="ATP_grasp_subdomain_1"/>
</dbReference>
<dbReference type="InterPro" id="IPR011761">
    <property type="entry name" value="ATP-grasp"/>
</dbReference>
<dbReference type="InterPro" id="IPR011095">
    <property type="entry name" value="Dala_Dala_lig_C"/>
</dbReference>
<accession>A0AAD6CMJ0</accession>
<dbReference type="Gene3D" id="3.30.1490.20">
    <property type="entry name" value="ATP-grasp fold, A domain"/>
    <property type="match status" value="1"/>
</dbReference>
<dbReference type="SUPFAM" id="SSF56059">
    <property type="entry name" value="Glutathione synthetase ATP-binding domain-like"/>
    <property type="match status" value="1"/>
</dbReference>
<organism evidence="6 7">
    <name type="scientific">Penicillium frequentans</name>
    <dbReference type="NCBI Taxonomy" id="3151616"/>
    <lineage>
        <taxon>Eukaryota</taxon>
        <taxon>Fungi</taxon>
        <taxon>Dikarya</taxon>
        <taxon>Ascomycota</taxon>
        <taxon>Pezizomycotina</taxon>
        <taxon>Eurotiomycetes</taxon>
        <taxon>Eurotiomycetidae</taxon>
        <taxon>Eurotiales</taxon>
        <taxon>Aspergillaceae</taxon>
        <taxon>Penicillium</taxon>
    </lineage>
</organism>
<dbReference type="PANTHER" id="PTHR23132">
    <property type="entry name" value="D-ALANINE--D-ALANINE LIGASE"/>
    <property type="match status" value="1"/>
</dbReference>
<dbReference type="AlphaFoldDB" id="A0AAD6CMJ0"/>
<protein>
    <recommendedName>
        <fullName evidence="5">ATP-grasp domain-containing protein</fullName>
    </recommendedName>
</protein>
<evidence type="ECO:0000256" key="1">
    <source>
        <dbReference type="ARBA" id="ARBA00010871"/>
    </source>
</evidence>
<gene>
    <name evidence="6" type="ORF">N7494_012904</name>
</gene>
<comment type="similarity">
    <text evidence="1">Belongs to the D-alanine--D-alanine ligase family.</text>
</comment>
<dbReference type="GO" id="GO:0046872">
    <property type="term" value="F:metal ion binding"/>
    <property type="evidence" value="ECO:0007669"/>
    <property type="project" value="InterPro"/>
</dbReference>
<dbReference type="Gene3D" id="3.30.470.20">
    <property type="entry name" value="ATP-grasp fold, B domain"/>
    <property type="match status" value="1"/>
</dbReference>
<dbReference type="Proteomes" id="UP001220324">
    <property type="component" value="Unassembled WGS sequence"/>
</dbReference>